<keyword evidence="3" id="KW-0963">Cytoplasm</keyword>
<feature type="compositionally biased region" description="Polar residues" evidence="5">
    <location>
        <begin position="53"/>
        <end position="62"/>
    </location>
</feature>
<dbReference type="WBParaSite" id="L893_g5686.t1">
    <property type="protein sequence ID" value="L893_g5686.t1"/>
    <property type="gene ID" value="L893_g5686"/>
</dbReference>
<dbReference type="Pfam" id="PF00098">
    <property type="entry name" value="zf-CCHC"/>
    <property type="match status" value="1"/>
</dbReference>
<feature type="compositionally biased region" description="Basic and acidic residues" evidence="5">
    <location>
        <begin position="67"/>
        <end position="81"/>
    </location>
</feature>
<dbReference type="SMART" id="SM00343">
    <property type="entry name" value="ZnF_C2HC"/>
    <property type="match status" value="2"/>
</dbReference>
<feature type="compositionally biased region" description="Basic and acidic residues" evidence="5">
    <location>
        <begin position="249"/>
        <end position="268"/>
    </location>
</feature>
<dbReference type="InterPro" id="IPR051373">
    <property type="entry name" value="Lin-28_RNA-binding"/>
</dbReference>
<accession>A0A1I8AH03</accession>
<dbReference type="GO" id="GO:0019899">
    <property type="term" value="F:enzyme binding"/>
    <property type="evidence" value="ECO:0007669"/>
    <property type="project" value="UniProtKB-ARBA"/>
</dbReference>
<evidence type="ECO:0000256" key="4">
    <source>
        <dbReference type="PROSITE-ProRule" id="PRU00047"/>
    </source>
</evidence>
<dbReference type="GO" id="GO:0005634">
    <property type="term" value="C:nucleus"/>
    <property type="evidence" value="ECO:0007669"/>
    <property type="project" value="TreeGrafter"/>
</dbReference>
<sequence length="317" mass="34703">MGSATIPHLLETAQTPSDVSVSPKRLKKKGRSRVQIECIGSPDATDLSRACGTRTSPKSAVSTEGADEMKKPTPKDVRSPEARPSAGIPDADRASTSQAFDAPELPLDGFSSKKAGASPADVGLPRVEGAVHSYSLQHGSGFLTIDGFQENVFVHQSQIEMSGFRCLHVGERCRFFVYRTPKGLRACNVEPLEAGGFRGAPMEKPVKCFNCGRKGHLARDCRFAKDACHYCHEPGHVGAQCPKKAERKARKEEKPPEKKEKPPTEAPKRGRRSQAKRVDVPVPKGEIPSLRDVYQQMQKAKKKEEAPDRPPRRARSC</sequence>
<dbReference type="GO" id="GO:0031054">
    <property type="term" value="P:pre-miRNA processing"/>
    <property type="evidence" value="ECO:0007669"/>
    <property type="project" value="TreeGrafter"/>
</dbReference>
<dbReference type="Proteomes" id="UP000095287">
    <property type="component" value="Unplaced"/>
</dbReference>
<dbReference type="PANTHER" id="PTHR46109:SF1">
    <property type="entry name" value="PROTEIN LIN-28 HOMOLOG"/>
    <property type="match status" value="1"/>
</dbReference>
<dbReference type="GO" id="GO:0008270">
    <property type="term" value="F:zinc ion binding"/>
    <property type="evidence" value="ECO:0007669"/>
    <property type="project" value="UniProtKB-KW"/>
</dbReference>
<protein>
    <submittedName>
        <fullName evidence="9">CCHC-type domain-containing protein</fullName>
    </submittedName>
</protein>
<feature type="region of interest" description="Disordered" evidence="5">
    <location>
        <begin position="238"/>
        <end position="317"/>
    </location>
</feature>
<evidence type="ECO:0000256" key="1">
    <source>
        <dbReference type="ARBA" id="ARBA00004496"/>
    </source>
</evidence>
<dbReference type="SUPFAM" id="SSF50249">
    <property type="entry name" value="Nucleic acid-binding proteins"/>
    <property type="match status" value="1"/>
</dbReference>
<evidence type="ECO:0000259" key="6">
    <source>
        <dbReference type="PROSITE" id="PS50158"/>
    </source>
</evidence>
<name>A0A1I8AH03_9BILA</name>
<comment type="subcellular location">
    <subcellularLocation>
        <location evidence="1">Cytoplasm</location>
    </subcellularLocation>
</comment>
<dbReference type="SMART" id="SM00357">
    <property type="entry name" value="CSP"/>
    <property type="match status" value="1"/>
</dbReference>
<dbReference type="PROSITE" id="PS51857">
    <property type="entry name" value="CSD_2"/>
    <property type="match status" value="1"/>
</dbReference>
<evidence type="ECO:0000256" key="5">
    <source>
        <dbReference type="SAM" id="MobiDB-lite"/>
    </source>
</evidence>
<feature type="compositionally biased region" description="Basic and acidic residues" evidence="5">
    <location>
        <begin position="302"/>
        <end position="311"/>
    </location>
</feature>
<evidence type="ECO:0000259" key="7">
    <source>
        <dbReference type="PROSITE" id="PS51857"/>
    </source>
</evidence>
<dbReference type="PROSITE" id="PS50158">
    <property type="entry name" value="ZF_CCHC"/>
    <property type="match status" value="2"/>
</dbReference>
<dbReference type="GO" id="GO:0005737">
    <property type="term" value="C:cytoplasm"/>
    <property type="evidence" value="ECO:0007669"/>
    <property type="project" value="UniProtKB-SubCell"/>
</dbReference>
<keyword evidence="4" id="KW-0479">Metal-binding</keyword>
<keyword evidence="8" id="KW-1185">Reference proteome</keyword>
<proteinExistence type="inferred from homology"/>
<dbReference type="Gene3D" id="2.40.50.140">
    <property type="entry name" value="Nucleic acid-binding proteins"/>
    <property type="match status" value="1"/>
</dbReference>
<dbReference type="InterPro" id="IPR002059">
    <property type="entry name" value="CSP_DNA-bd"/>
</dbReference>
<dbReference type="Pfam" id="PF00313">
    <property type="entry name" value="CSD"/>
    <property type="match status" value="1"/>
</dbReference>
<keyword evidence="4" id="KW-0862">Zinc</keyword>
<dbReference type="SUPFAM" id="SSF57756">
    <property type="entry name" value="Retrovirus zinc finger-like domains"/>
    <property type="match status" value="1"/>
</dbReference>
<dbReference type="AlphaFoldDB" id="A0A1I8AH03"/>
<feature type="domain" description="CCHC-type" evidence="6">
    <location>
        <begin position="228"/>
        <end position="243"/>
    </location>
</feature>
<dbReference type="InterPro" id="IPR036875">
    <property type="entry name" value="Znf_CCHC_sf"/>
</dbReference>
<dbReference type="InterPro" id="IPR011129">
    <property type="entry name" value="CSD"/>
</dbReference>
<dbReference type="PANTHER" id="PTHR46109">
    <property type="entry name" value="PROTEIN LIN-28"/>
    <property type="match status" value="1"/>
</dbReference>
<evidence type="ECO:0000256" key="3">
    <source>
        <dbReference type="ARBA" id="ARBA00022490"/>
    </source>
</evidence>
<feature type="region of interest" description="Disordered" evidence="5">
    <location>
        <begin position="1"/>
        <end position="96"/>
    </location>
</feature>
<dbReference type="InterPro" id="IPR001878">
    <property type="entry name" value="Znf_CCHC"/>
</dbReference>
<organism evidence="8 9">
    <name type="scientific">Steinernema glaseri</name>
    <dbReference type="NCBI Taxonomy" id="37863"/>
    <lineage>
        <taxon>Eukaryota</taxon>
        <taxon>Metazoa</taxon>
        <taxon>Ecdysozoa</taxon>
        <taxon>Nematoda</taxon>
        <taxon>Chromadorea</taxon>
        <taxon>Rhabditida</taxon>
        <taxon>Tylenchina</taxon>
        <taxon>Panagrolaimomorpha</taxon>
        <taxon>Strongyloidoidea</taxon>
        <taxon>Steinernematidae</taxon>
        <taxon>Steinernema</taxon>
    </lineage>
</organism>
<dbReference type="InterPro" id="IPR012340">
    <property type="entry name" value="NA-bd_OB-fold"/>
</dbReference>
<feature type="domain" description="CSD" evidence="7">
    <location>
        <begin position="126"/>
        <end position="191"/>
    </location>
</feature>
<evidence type="ECO:0000313" key="8">
    <source>
        <dbReference type="Proteomes" id="UP000095287"/>
    </source>
</evidence>
<dbReference type="Gene3D" id="4.10.60.10">
    <property type="entry name" value="Zinc finger, CCHC-type"/>
    <property type="match status" value="1"/>
</dbReference>
<evidence type="ECO:0000256" key="2">
    <source>
        <dbReference type="ARBA" id="ARBA00008840"/>
    </source>
</evidence>
<keyword evidence="4" id="KW-0863">Zinc-finger</keyword>
<dbReference type="GO" id="GO:0003729">
    <property type="term" value="F:mRNA binding"/>
    <property type="evidence" value="ECO:0007669"/>
    <property type="project" value="TreeGrafter"/>
</dbReference>
<reference evidence="9" key="1">
    <citation type="submission" date="2016-11" db="UniProtKB">
        <authorList>
            <consortium name="WormBaseParasite"/>
        </authorList>
    </citation>
    <scope>IDENTIFICATION</scope>
</reference>
<feature type="domain" description="CCHC-type" evidence="6">
    <location>
        <begin position="207"/>
        <end position="222"/>
    </location>
</feature>
<feature type="region of interest" description="Disordered" evidence="5">
    <location>
        <begin position="102"/>
        <end position="121"/>
    </location>
</feature>
<comment type="similarity">
    <text evidence="2">Belongs to the lin-28 family.</text>
</comment>
<evidence type="ECO:0000313" key="9">
    <source>
        <dbReference type="WBParaSite" id="L893_g5686.t1"/>
    </source>
</evidence>